<keyword evidence="3" id="KW-1185">Reference proteome</keyword>
<protein>
    <recommendedName>
        <fullName evidence="1">HNH nuclease domain-containing protein</fullName>
    </recommendedName>
</protein>
<evidence type="ECO:0000313" key="3">
    <source>
        <dbReference type="Proteomes" id="UP001348805"/>
    </source>
</evidence>
<dbReference type="Gene3D" id="1.10.30.50">
    <property type="match status" value="1"/>
</dbReference>
<reference evidence="2 3" key="1">
    <citation type="submission" date="2023-11" db="EMBL/GenBank/DDBJ databases">
        <authorList>
            <person name="Cook R."/>
            <person name="Crisci M."/>
            <person name="Pye H."/>
            <person name="Adriaenssens E."/>
            <person name="Santini J."/>
        </authorList>
    </citation>
    <scope>NUCLEOTIDE SEQUENCE [LARGE SCALE GENOMIC DNA]</scope>
    <source>
        <strain evidence="2">Lak_Megaphage_RVC_AP3_GC26</strain>
    </source>
</reference>
<dbReference type="Pfam" id="PF01844">
    <property type="entry name" value="HNH"/>
    <property type="match status" value="1"/>
</dbReference>
<name>A0ABZ0Z0D2_9CAUD</name>
<dbReference type="InterPro" id="IPR002711">
    <property type="entry name" value="HNH"/>
</dbReference>
<dbReference type="Proteomes" id="UP001348805">
    <property type="component" value="Segment"/>
</dbReference>
<accession>A0ABZ0Z0D2</accession>
<evidence type="ECO:0000313" key="2">
    <source>
        <dbReference type="EMBL" id="WQJ51571.1"/>
    </source>
</evidence>
<proteinExistence type="predicted"/>
<feature type="domain" description="HNH nuclease" evidence="1">
    <location>
        <begin position="54"/>
        <end position="103"/>
    </location>
</feature>
<sequence length="136" mass="16001">MEYQYICEICGKSFLTNKTIRKDRHIRCDECKQHRKHSKEQEINSILDCSKRTISKILNRSKIGCAICGWNESTCDIHHIIEKCNGGTDDVSNLIIVCPNHHRIIHTNKCYSIEYLQNLSIKNTFNNWKDYYHPSN</sequence>
<dbReference type="SMART" id="SM00507">
    <property type="entry name" value="HNHc"/>
    <property type="match status" value="1"/>
</dbReference>
<evidence type="ECO:0000259" key="1">
    <source>
        <dbReference type="SMART" id="SM00507"/>
    </source>
</evidence>
<dbReference type="InterPro" id="IPR003615">
    <property type="entry name" value="HNH_nuc"/>
</dbReference>
<organism evidence="2 3">
    <name type="scientific">phage Lak_Megaphage_RVC_AP3_GC26</name>
    <dbReference type="NCBI Taxonomy" id="3109225"/>
    <lineage>
        <taxon>Viruses</taxon>
        <taxon>Duplodnaviria</taxon>
        <taxon>Heunggongvirae</taxon>
        <taxon>Uroviricota</taxon>
        <taxon>Caudoviricetes</taxon>
        <taxon>Caudoviricetes code 15 clade</taxon>
    </lineage>
</organism>
<dbReference type="EMBL" id="OR769219">
    <property type="protein sequence ID" value="WQJ51571.1"/>
    <property type="molecule type" value="Genomic_DNA"/>
</dbReference>
<dbReference type="CDD" id="cd00085">
    <property type="entry name" value="HNHc"/>
    <property type="match status" value="1"/>
</dbReference>